<name>A0A3L5TUC0_MYTGA</name>
<feature type="non-terminal residue" evidence="2">
    <location>
        <position position="1"/>
    </location>
</feature>
<dbReference type="AlphaFoldDB" id="A0A3L5TUC0"/>
<organism evidence="2 3">
    <name type="scientific">Mytilus galloprovincialis</name>
    <name type="common">Mediterranean mussel</name>
    <dbReference type="NCBI Taxonomy" id="29158"/>
    <lineage>
        <taxon>Eukaryota</taxon>
        <taxon>Metazoa</taxon>
        <taxon>Spiralia</taxon>
        <taxon>Lophotrochozoa</taxon>
        <taxon>Mollusca</taxon>
        <taxon>Bivalvia</taxon>
        <taxon>Autobranchia</taxon>
        <taxon>Pteriomorphia</taxon>
        <taxon>Mytilida</taxon>
        <taxon>Mytiloidea</taxon>
        <taxon>Mytilidae</taxon>
        <taxon>Mytilinae</taxon>
        <taxon>Mytilus</taxon>
    </lineage>
</organism>
<evidence type="ECO:0000313" key="2">
    <source>
        <dbReference type="EMBL" id="OPL33238.1"/>
    </source>
</evidence>
<dbReference type="Proteomes" id="UP000266721">
    <property type="component" value="Unassembled WGS sequence"/>
</dbReference>
<keyword evidence="3" id="KW-1185">Reference proteome</keyword>
<dbReference type="EMBL" id="KV584053">
    <property type="protein sequence ID" value="OPL33238.1"/>
    <property type="molecule type" value="Genomic_DNA"/>
</dbReference>
<gene>
    <name evidence="2" type="ORF">AM593_02284</name>
</gene>
<proteinExistence type="predicted"/>
<comment type="caution">
    <text evidence="2">The sequence shown here is derived from an EMBL/GenBank/DDBJ whole genome shotgun (WGS) entry which is preliminary data.</text>
</comment>
<feature type="region of interest" description="Disordered" evidence="1">
    <location>
        <begin position="1"/>
        <end position="23"/>
    </location>
</feature>
<accession>A0A3L5TUC0</accession>
<evidence type="ECO:0000256" key="1">
    <source>
        <dbReference type="SAM" id="MobiDB-lite"/>
    </source>
</evidence>
<feature type="compositionally biased region" description="Basic and acidic residues" evidence="1">
    <location>
        <begin position="1"/>
        <end position="11"/>
    </location>
</feature>
<protein>
    <submittedName>
        <fullName evidence="2">Uncharacterized protein</fullName>
    </submittedName>
</protein>
<reference evidence="2 3" key="1">
    <citation type="journal article" date="2016" name="PLoS ONE">
        <title>A First Insight into the Genome of the Filter-Feeder Mussel Mytilus galloprovincialis.</title>
        <authorList>
            <person name="Murgarella M."/>
            <person name="Puiu D."/>
            <person name="Novoa B."/>
            <person name="Figueras A."/>
            <person name="Posada D."/>
            <person name="Canchaya C."/>
        </authorList>
    </citation>
    <scope>NUCLEOTIDE SEQUENCE [LARGE SCALE GENOMIC DNA]</scope>
    <source>
        <tissue evidence="2">Muscle</tissue>
    </source>
</reference>
<sequence>MSPFKFIDRPKKGGFQPRNPPLDPLSNSYCLVRFNCNRIIVHTPSHCVQLCKNGSIKHNHNKFKNIKDSSIFMPYFSKSAYESRWVMN</sequence>
<evidence type="ECO:0000313" key="3">
    <source>
        <dbReference type="Proteomes" id="UP000266721"/>
    </source>
</evidence>